<evidence type="ECO:0000256" key="4">
    <source>
        <dbReference type="PROSITE-ProRule" id="PRU00409"/>
    </source>
</evidence>
<comment type="caution">
    <text evidence="7">The sequence shown here is derived from an EMBL/GenBank/DDBJ whole genome shotgun (WGS) entry which is preliminary data.</text>
</comment>
<keyword evidence="2 4" id="KW-0547">Nucleotide-binding</keyword>
<dbReference type="PANTHER" id="PTHR43585:SF2">
    <property type="entry name" value="ATP-GRASP ENZYME FSQD"/>
    <property type="match status" value="1"/>
</dbReference>
<dbReference type="Pfam" id="PF13535">
    <property type="entry name" value="ATP-grasp_4"/>
    <property type="match status" value="1"/>
</dbReference>
<protein>
    <recommendedName>
        <fullName evidence="6">ATP-grasp domain-containing protein</fullName>
    </recommendedName>
</protein>
<dbReference type="Gene3D" id="3.30.470.20">
    <property type="entry name" value="ATP-grasp fold, B domain"/>
    <property type="match status" value="1"/>
</dbReference>
<reference evidence="7" key="2">
    <citation type="submission" date="2020-09" db="EMBL/GenBank/DDBJ databases">
        <authorList>
            <person name="Sun Q."/>
            <person name="Ohkuma M."/>
        </authorList>
    </citation>
    <scope>NUCLEOTIDE SEQUENCE</scope>
    <source>
        <strain evidence="7">JCM 4518</strain>
    </source>
</reference>
<dbReference type="PROSITE" id="PS50975">
    <property type="entry name" value="ATP_GRASP"/>
    <property type="match status" value="1"/>
</dbReference>
<evidence type="ECO:0000256" key="5">
    <source>
        <dbReference type="SAM" id="MobiDB-lite"/>
    </source>
</evidence>
<keyword evidence="1" id="KW-0436">Ligase</keyword>
<dbReference type="RefSeq" id="WP_189980663.1">
    <property type="nucleotide sequence ID" value="NZ_BMUL01000013.1"/>
</dbReference>
<dbReference type="AlphaFoldDB" id="A0A918T729"/>
<dbReference type="GO" id="GO:0005524">
    <property type="term" value="F:ATP binding"/>
    <property type="evidence" value="ECO:0007669"/>
    <property type="project" value="UniProtKB-UniRule"/>
</dbReference>
<dbReference type="SUPFAM" id="SSF56059">
    <property type="entry name" value="Glutathione synthetase ATP-binding domain-like"/>
    <property type="match status" value="1"/>
</dbReference>
<dbReference type="EMBL" id="BMUL01000013">
    <property type="protein sequence ID" value="GHA98234.1"/>
    <property type="molecule type" value="Genomic_DNA"/>
</dbReference>
<reference evidence="7" key="1">
    <citation type="journal article" date="2014" name="Int. J. Syst. Evol. Microbiol.">
        <title>Complete genome sequence of Corynebacterium casei LMG S-19264T (=DSM 44701T), isolated from a smear-ripened cheese.</title>
        <authorList>
            <consortium name="US DOE Joint Genome Institute (JGI-PGF)"/>
            <person name="Walter F."/>
            <person name="Albersmeier A."/>
            <person name="Kalinowski J."/>
            <person name="Ruckert C."/>
        </authorList>
    </citation>
    <scope>NUCLEOTIDE SEQUENCE</scope>
    <source>
        <strain evidence="7">JCM 4518</strain>
    </source>
</reference>
<feature type="domain" description="ATP-grasp" evidence="6">
    <location>
        <begin position="118"/>
        <end position="318"/>
    </location>
</feature>
<evidence type="ECO:0000259" key="6">
    <source>
        <dbReference type="PROSITE" id="PS50975"/>
    </source>
</evidence>
<dbReference type="PANTHER" id="PTHR43585">
    <property type="entry name" value="FUMIPYRROLE BIOSYNTHESIS PROTEIN C"/>
    <property type="match status" value="1"/>
</dbReference>
<dbReference type="GO" id="GO:0016874">
    <property type="term" value="F:ligase activity"/>
    <property type="evidence" value="ECO:0007669"/>
    <property type="project" value="UniProtKB-KW"/>
</dbReference>
<evidence type="ECO:0000256" key="2">
    <source>
        <dbReference type="ARBA" id="ARBA00022741"/>
    </source>
</evidence>
<evidence type="ECO:0000313" key="8">
    <source>
        <dbReference type="Proteomes" id="UP000644020"/>
    </source>
</evidence>
<gene>
    <name evidence="7" type="ORF">GCM10010305_47110</name>
</gene>
<name>A0A918T729_9ACTN</name>
<dbReference type="InterPro" id="IPR011761">
    <property type="entry name" value="ATP-grasp"/>
</dbReference>
<keyword evidence="8" id="KW-1185">Reference proteome</keyword>
<accession>A0A918T729</accession>
<evidence type="ECO:0000313" key="7">
    <source>
        <dbReference type="EMBL" id="GHA98234.1"/>
    </source>
</evidence>
<evidence type="ECO:0000256" key="1">
    <source>
        <dbReference type="ARBA" id="ARBA00022598"/>
    </source>
</evidence>
<feature type="region of interest" description="Disordered" evidence="5">
    <location>
        <begin position="405"/>
        <end position="430"/>
    </location>
</feature>
<sequence>MTPTFVMLEMLNPMLEVARAAKARGLRIVVVNNTPLQTEGPYAVPEGFVDELVTVDSWADPLEIEKVLLDVHRRHHVVGTYAGFEPVLPYDAVLRELAGLPHTGADDLRALLDKNQVRDRLREHGLTTLGSATLDEALTWTEWPWAGRAVLKPANGTGSALCFIVDGLDQLRKAVDTFDEVEIAHPLMREYITRTRGYVLEEEAKGELLSVESLVCKGEPHPIGLMGRYVLAKDPVVEMGFQFPYHHPRAAEIFEKAKDIHRVMGFHNGATQIEMMVPDEGPVELIDFNPRLAGTASMVLFGEAYDRPYAELLAALGLGEDIDFGFIGDTVRYGSEMILLPPPGLTRYESVDFPEPTFCHRRSRKPGDELSGRADQLDGIGMFVITAPTAAELHTAALRARRETRVNGDPLGDNENNVLAASPHIGRDLA</sequence>
<organism evidence="7 8">
    <name type="scientific">Streptomyces termitum</name>
    <dbReference type="NCBI Taxonomy" id="67368"/>
    <lineage>
        <taxon>Bacteria</taxon>
        <taxon>Bacillati</taxon>
        <taxon>Actinomycetota</taxon>
        <taxon>Actinomycetes</taxon>
        <taxon>Kitasatosporales</taxon>
        <taxon>Streptomycetaceae</taxon>
        <taxon>Streptomyces</taxon>
    </lineage>
</organism>
<dbReference type="Proteomes" id="UP000644020">
    <property type="component" value="Unassembled WGS sequence"/>
</dbReference>
<evidence type="ECO:0000256" key="3">
    <source>
        <dbReference type="ARBA" id="ARBA00022840"/>
    </source>
</evidence>
<dbReference type="InterPro" id="IPR052032">
    <property type="entry name" value="ATP-dep_AA_Ligase"/>
</dbReference>
<proteinExistence type="predicted"/>
<dbReference type="GO" id="GO:0046872">
    <property type="term" value="F:metal ion binding"/>
    <property type="evidence" value="ECO:0007669"/>
    <property type="project" value="InterPro"/>
</dbReference>
<keyword evidence="3 4" id="KW-0067">ATP-binding</keyword>